<feature type="region of interest" description="Disordered" evidence="1">
    <location>
        <begin position="431"/>
        <end position="459"/>
    </location>
</feature>
<feature type="compositionally biased region" description="Low complexity" evidence="1">
    <location>
        <begin position="431"/>
        <end position="442"/>
    </location>
</feature>
<dbReference type="AlphaFoldDB" id="M3DAJ8"/>
<dbReference type="eggNOG" id="ENOG502SGBF">
    <property type="taxonomic scope" value="Eukaryota"/>
</dbReference>
<dbReference type="OrthoDB" id="5422351at2759"/>
<dbReference type="Proteomes" id="UP000016931">
    <property type="component" value="Unassembled WGS sequence"/>
</dbReference>
<organism evidence="2 3">
    <name type="scientific">Sphaerulina musiva (strain SO2202)</name>
    <name type="common">Poplar stem canker fungus</name>
    <name type="synonym">Septoria musiva</name>
    <dbReference type="NCBI Taxonomy" id="692275"/>
    <lineage>
        <taxon>Eukaryota</taxon>
        <taxon>Fungi</taxon>
        <taxon>Dikarya</taxon>
        <taxon>Ascomycota</taxon>
        <taxon>Pezizomycotina</taxon>
        <taxon>Dothideomycetes</taxon>
        <taxon>Dothideomycetidae</taxon>
        <taxon>Mycosphaerellales</taxon>
        <taxon>Mycosphaerellaceae</taxon>
        <taxon>Sphaerulina</taxon>
    </lineage>
</organism>
<dbReference type="RefSeq" id="XP_016763005.1">
    <property type="nucleotide sequence ID" value="XM_016903958.1"/>
</dbReference>
<dbReference type="EMBL" id="KB456261">
    <property type="protein sequence ID" value="EMF14884.1"/>
    <property type="molecule type" value="Genomic_DNA"/>
</dbReference>
<proteinExistence type="predicted"/>
<keyword evidence="3" id="KW-1185">Reference proteome</keyword>
<evidence type="ECO:0000313" key="3">
    <source>
        <dbReference type="Proteomes" id="UP000016931"/>
    </source>
</evidence>
<dbReference type="PANTHER" id="PTHR40625">
    <property type="entry name" value="GTP-BINDING PROTEIN ESDC-RELATED"/>
    <property type="match status" value="1"/>
</dbReference>
<feature type="compositionally biased region" description="Low complexity" evidence="1">
    <location>
        <begin position="301"/>
        <end position="318"/>
    </location>
</feature>
<protein>
    <submittedName>
        <fullName evidence="2">Uncharacterized protein</fullName>
    </submittedName>
</protein>
<evidence type="ECO:0000256" key="1">
    <source>
        <dbReference type="SAM" id="MobiDB-lite"/>
    </source>
</evidence>
<gene>
    <name evidence="2" type="ORF">SEPMUDRAFT_146915</name>
</gene>
<name>M3DAJ8_SPHMS</name>
<dbReference type="PANTHER" id="PTHR40625:SF1">
    <property type="entry name" value="AMP-ACTIVATED PROTEIN KINASE GLYCOGEN-BINDING DOMAIN-CONTAINING PROTEIN"/>
    <property type="match status" value="1"/>
</dbReference>
<evidence type="ECO:0000313" key="2">
    <source>
        <dbReference type="EMBL" id="EMF14884.1"/>
    </source>
</evidence>
<dbReference type="GeneID" id="27901095"/>
<accession>M3DAJ8</accession>
<reference evidence="2 3" key="1">
    <citation type="journal article" date="2012" name="PLoS Pathog.">
        <title>Diverse lifestyles and strategies of plant pathogenesis encoded in the genomes of eighteen Dothideomycetes fungi.</title>
        <authorList>
            <person name="Ohm R.A."/>
            <person name="Feau N."/>
            <person name="Henrissat B."/>
            <person name="Schoch C.L."/>
            <person name="Horwitz B.A."/>
            <person name="Barry K.W."/>
            <person name="Condon B.J."/>
            <person name="Copeland A.C."/>
            <person name="Dhillon B."/>
            <person name="Glaser F."/>
            <person name="Hesse C.N."/>
            <person name="Kosti I."/>
            <person name="LaButti K."/>
            <person name="Lindquist E.A."/>
            <person name="Lucas S."/>
            <person name="Salamov A.A."/>
            <person name="Bradshaw R.E."/>
            <person name="Ciuffetti L."/>
            <person name="Hamelin R.C."/>
            <person name="Kema G.H.J."/>
            <person name="Lawrence C."/>
            <person name="Scott J.A."/>
            <person name="Spatafora J.W."/>
            <person name="Turgeon B.G."/>
            <person name="de Wit P.J.G.M."/>
            <person name="Zhong S."/>
            <person name="Goodwin S.B."/>
            <person name="Grigoriev I.V."/>
        </authorList>
    </citation>
    <scope>NUCLEOTIDE SEQUENCE [LARGE SCALE GENOMIC DNA]</scope>
    <source>
        <strain evidence="2 3">SO2202</strain>
    </source>
</reference>
<sequence length="481" mass="52802">MDPTTLVTFLFRAPPAVHTVELLGSWDNFRRPYRMHHDRLRGATFYTGCFKFENIIFDGGERGGGLPRTGGLKQGGTYWYYYRLNYDCDAYDHGQPHTTACPIMPGQPLNVIEVPTEIIDIPTRCQSAYGSDMMRTSLVHTTAQTTTAATTLDPAERYAPVEAPPKSKVHSRCLSDDQLAGRLEGIDRPLSAPPATASRQVRPVSPFSRRSLHSLRVPSARSVVSSIYSQRSPRGTPGTGIDSELPDSEEAMDAMNQVDHPMDTRSLASSSHRRQSTLTCGSASIHNVHSYTISDGNHHVYQPQVYSPSPSHSSDDSPVPSPFALEFPMLPKHEYLDCIPDFGEHPDTLSDGLAALELSSPTFTATTVSSTGGNNTPFRLSARLSCEESLLKEGVPNTTSSRNHHHPSWELHYSLPNISSDSNHSLAKTITSTRTTTTTTKISLREERPSSLSSSSPPLPSIIQEEEGSMMDAIFSELKCL</sequence>
<feature type="region of interest" description="Disordered" evidence="1">
    <location>
        <begin position="186"/>
        <end position="246"/>
    </location>
</feature>
<dbReference type="STRING" id="692275.M3DAJ8"/>
<dbReference type="HOGENOM" id="CLU_567623_0_0_1"/>
<feature type="compositionally biased region" description="Polar residues" evidence="1">
    <location>
        <begin position="222"/>
        <end position="233"/>
    </location>
</feature>
<feature type="region of interest" description="Disordered" evidence="1">
    <location>
        <begin position="301"/>
        <end position="325"/>
    </location>
</feature>